<evidence type="ECO:0000256" key="6">
    <source>
        <dbReference type="ARBA" id="ARBA00023242"/>
    </source>
</evidence>
<evidence type="ECO:0000313" key="13">
    <source>
        <dbReference type="Proteomes" id="UP000077755"/>
    </source>
</evidence>
<gene>
    <name evidence="12" type="ORF">DCAR_0101526</name>
</gene>
<dbReference type="CDD" id="cd12344">
    <property type="entry name" value="RRM1_SECp43_like"/>
    <property type="match status" value="1"/>
</dbReference>
<reference evidence="12" key="2">
    <citation type="submission" date="2022-03" db="EMBL/GenBank/DDBJ databases">
        <title>Draft title - Genomic analysis of global carrot germplasm unveils the trajectory of domestication and the origin of high carotenoid orange carrot.</title>
        <authorList>
            <person name="Iorizzo M."/>
            <person name="Ellison S."/>
            <person name="Senalik D."/>
            <person name="Macko-Podgorni A."/>
            <person name="Grzebelus D."/>
            <person name="Bostan H."/>
            <person name="Rolling W."/>
            <person name="Curaba J."/>
            <person name="Simon P."/>
        </authorList>
    </citation>
    <scope>NUCLEOTIDE SEQUENCE</scope>
    <source>
        <tissue evidence="12">Leaf</tissue>
    </source>
</reference>
<evidence type="ECO:0000256" key="4">
    <source>
        <dbReference type="ARBA" id="ARBA00022737"/>
    </source>
</evidence>
<dbReference type="Pfam" id="PF00076">
    <property type="entry name" value="RRM_1"/>
    <property type="match status" value="3"/>
</dbReference>
<dbReference type="PROSITE" id="PS50102">
    <property type="entry name" value="RRM"/>
    <property type="match status" value="3"/>
</dbReference>
<evidence type="ECO:0000313" key="12">
    <source>
        <dbReference type="EMBL" id="WOG82362.1"/>
    </source>
</evidence>
<keyword evidence="13" id="KW-1185">Reference proteome</keyword>
<dbReference type="CDD" id="cd12345">
    <property type="entry name" value="RRM2_SECp43_like"/>
    <property type="match status" value="1"/>
</dbReference>
<sequence length="381" mass="42329">MSSNPAAGELTPQQQQQQQQWLAMQQQYHQQWLAMQQHQQLMYQQQAPQFMPYYQQQQAAQIQSSSEENKTLWIGDLQTWMDEHYLHSCFAPSGEAVSVKLIRNKQTGQSERFGFIEFLSHAAAEKILQSYNGTVMPNTDQMFRLNWATFSTGERRQDAGSDQSIFVGDLASDVTDSILLETFSSRYSTVRGAKVVVDTNTGRSKGYGFVRFGDENERLRAMTEMNGQYCSSRPMRIGVATPKKPSTTQQQYSSQAVILAGGAAANAGLTQGSQSDGDTSNTTVFVGGLDSDVGDEELRHTFSQFGEVISVKIPIGKGCGFVQFADRSSAEVSIEQINGTVIGKQTVRLSWGRNPGNKQPMVRLCGFDKSPPPLNPQRKYP</sequence>
<evidence type="ECO:0000259" key="11">
    <source>
        <dbReference type="PROSITE" id="PS50102"/>
    </source>
</evidence>
<evidence type="ECO:0000256" key="2">
    <source>
        <dbReference type="ARBA" id="ARBA00004463"/>
    </source>
</evidence>
<dbReference type="FunFam" id="3.30.70.330:FF:000405">
    <property type="entry name" value="polyadenylate-binding protein RBP45"/>
    <property type="match status" value="1"/>
</dbReference>
<dbReference type="FunFam" id="3.30.70.330:FF:000144">
    <property type="entry name" value="Polyadenylate-binding protein RBP47B"/>
    <property type="match status" value="1"/>
</dbReference>
<dbReference type="GO" id="GO:0005634">
    <property type="term" value="C:nucleus"/>
    <property type="evidence" value="ECO:0007669"/>
    <property type="project" value="UniProtKB-SubCell"/>
</dbReference>
<evidence type="ECO:0000256" key="8">
    <source>
        <dbReference type="ARBA" id="ARBA00061069"/>
    </source>
</evidence>
<feature type="domain" description="RRM" evidence="11">
    <location>
        <begin position="163"/>
        <end position="242"/>
    </location>
</feature>
<dbReference type="Gene3D" id="3.30.70.330">
    <property type="match status" value="3"/>
</dbReference>
<dbReference type="SUPFAM" id="SSF54928">
    <property type="entry name" value="RNA-binding domain, RBD"/>
    <property type="match status" value="2"/>
</dbReference>
<accession>A0AAF0W3I1</accession>
<dbReference type="GO" id="GO:0003729">
    <property type="term" value="F:mRNA binding"/>
    <property type="evidence" value="ECO:0007669"/>
    <property type="project" value="InterPro"/>
</dbReference>
<evidence type="ECO:0000256" key="7">
    <source>
        <dbReference type="ARBA" id="ARBA00057395"/>
    </source>
</evidence>
<dbReference type="InterPro" id="IPR035979">
    <property type="entry name" value="RBD_domain_sf"/>
</dbReference>
<protein>
    <recommendedName>
        <fullName evidence="11">RRM domain-containing protein</fullName>
    </recommendedName>
</protein>
<feature type="domain" description="RRM" evidence="11">
    <location>
        <begin position="282"/>
        <end position="354"/>
    </location>
</feature>
<dbReference type="AlphaFoldDB" id="A0AAF0W3I1"/>
<dbReference type="InterPro" id="IPR050825">
    <property type="entry name" value="RBM42_RBP45_47-like"/>
</dbReference>
<evidence type="ECO:0000256" key="10">
    <source>
        <dbReference type="PROSITE-ProRule" id="PRU00176"/>
    </source>
</evidence>
<evidence type="ECO:0000256" key="3">
    <source>
        <dbReference type="ARBA" id="ARBA00022664"/>
    </source>
</evidence>
<comment type="similarity">
    <text evidence="8">Belongs to the polyadenylate-binding RBP47 family.</text>
</comment>
<dbReference type="GO" id="GO:0006397">
    <property type="term" value="P:mRNA processing"/>
    <property type="evidence" value="ECO:0007669"/>
    <property type="project" value="UniProtKB-KW"/>
</dbReference>
<organism evidence="12 13">
    <name type="scientific">Daucus carota subsp. sativus</name>
    <name type="common">Carrot</name>
    <dbReference type="NCBI Taxonomy" id="79200"/>
    <lineage>
        <taxon>Eukaryota</taxon>
        <taxon>Viridiplantae</taxon>
        <taxon>Streptophyta</taxon>
        <taxon>Embryophyta</taxon>
        <taxon>Tracheophyta</taxon>
        <taxon>Spermatophyta</taxon>
        <taxon>Magnoliopsida</taxon>
        <taxon>eudicotyledons</taxon>
        <taxon>Gunneridae</taxon>
        <taxon>Pentapetalae</taxon>
        <taxon>asterids</taxon>
        <taxon>campanulids</taxon>
        <taxon>Apiales</taxon>
        <taxon>Apiaceae</taxon>
        <taxon>Apioideae</taxon>
        <taxon>Scandiceae</taxon>
        <taxon>Daucinae</taxon>
        <taxon>Daucus</taxon>
        <taxon>Daucus sect. Daucus</taxon>
    </lineage>
</organism>
<dbReference type="Proteomes" id="UP000077755">
    <property type="component" value="Chromosome 1"/>
</dbReference>
<reference evidence="12" key="1">
    <citation type="journal article" date="2016" name="Nat. Genet.">
        <title>A high-quality carrot genome assembly provides new insights into carotenoid accumulation and asterid genome evolution.</title>
        <authorList>
            <person name="Iorizzo M."/>
            <person name="Ellison S."/>
            <person name="Senalik D."/>
            <person name="Zeng P."/>
            <person name="Satapoomin P."/>
            <person name="Huang J."/>
            <person name="Bowman M."/>
            <person name="Iovene M."/>
            <person name="Sanseverino W."/>
            <person name="Cavagnaro P."/>
            <person name="Yildiz M."/>
            <person name="Macko-Podgorni A."/>
            <person name="Moranska E."/>
            <person name="Grzebelus E."/>
            <person name="Grzebelus D."/>
            <person name="Ashrafi H."/>
            <person name="Zheng Z."/>
            <person name="Cheng S."/>
            <person name="Spooner D."/>
            <person name="Van Deynze A."/>
            <person name="Simon P."/>
        </authorList>
    </citation>
    <scope>NUCLEOTIDE SEQUENCE</scope>
    <source>
        <tissue evidence="12">Leaf</tissue>
    </source>
</reference>
<comment type="function">
    <text evidence="7">Heterogeneous nuclear ribonucleoprotein (hnRNP)-protein binding the poly(A) tail of mRNA and probably involved in some steps of pre-mRNA maturation.</text>
</comment>
<evidence type="ECO:0000256" key="1">
    <source>
        <dbReference type="ARBA" id="ARBA00004123"/>
    </source>
</evidence>
<dbReference type="SMART" id="SM00360">
    <property type="entry name" value="RRM"/>
    <property type="match status" value="3"/>
</dbReference>
<dbReference type="PANTHER" id="PTHR47640:SF9">
    <property type="entry name" value="POLYADENYLATE-BINDING PROTEIN RBP47B"/>
    <property type="match status" value="1"/>
</dbReference>
<keyword evidence="5 10" id="KW-0694">RNA-binding</keyword>
<dbReference type="FunFam" id="3.30.70.330:FF:000103">
    <property type="entry name" value="Polyadenylate-binding protein RBP47B"/>
    <property type="match status" value="1"/>
</dbReference>
<proteinExistence type="inferred from homology"/>
<keyword evidence="4" id="KW-0677">Repeat</keyword>
<evidence type="ECO:0000256" key="9">
    <source>
        <dbReference type="ARBA" id="ARBA00063471"/>
    </source>
</evidence>
<feature type="domain" description="RRM" evidence="11">
    <location>
        <begin position="70"/>
        <end position="150"/>
    </location>
</feature>
<comment type="subcellular location">
    <subcellularLocation>
        <location evidence="2">Cytoplasmic granule</location>
    </subcellularLocation>
    <subcellularLocation>
        <location evidence="1">Nucleus</location>
    </subcellularLocation>
</comment>
<name>A0AAF0W3I1_DAUCS</name>
<dbReference type="EMBL" id="CP093343">
    <property type="protein sequence ID" value="WOG82362.1"/>
    <property type="molecule type" value="Genomic_DNA"/>
</dbReference>
<keyword evidence="3" id="KW-0507">mRNA processing</keyword>
<dbReference type="GO" id="GO:0005829">
    <property type="term" value="C:cytosol"/>
    <property type="evidence" value="ECO:0007669"/>
    <property type="project" value="TreeGrafter"/>
</dbReference>
<comment type="subunit">
    <text evidence="9">Interacts with the poly(A) tail of mRNA in nucleus.</text>
</comment>
<dbReference type="InterPro" id="IPR000504">
    <property type="entry name" value="RRM_dom"/>
</dbReference>
<evidence type="ECO:0000256" key="5">
    <source>
        <dbReference type="ARBA" id="ARBA00022884"/>
    </source>
</evidence>
<dbReference type="PANTHER" id="PTHR47640">
    <property type="entry name" value="TRNA SELENOCYSTEINE 1-ASSOCIATED PROTEIN 1-RELATED-RELATED"/>
    <property type="match status" value="1"/>
</dbReference>
<dbReference type="InterPro" id="IPR012677">
    <property type="entry name" value="Nucleotide-bd_a/b_plait_sf"/>
</dbReference>
<keyword evidence="6" id="KW-0539">Nucleus</keyword>